<dbReference type="PANTHER" id="PTHR23389">
    <property type="entry name" value="CHROMOSOME TRANSMISSION FIDELITY FACTOR 18"/>
    <property type="match status" value="1"/>
</dbReference>
<proteinExistence type="predicted"/>
<keyword evidence="1" id="KW-0547">Nucleotide-binding</keyword>
<dbReference type="PANTHER" id="PTHR23389:SF3">
    <property type="entry name" value="CHROMOSOME TRANSMISSION FIDELITY PROTEIN 18 HOMOLOG"/>
    <property type="match status" value="1"/>
</dbReference>
<keyword evidence="4" id="KW-1185">Reference proteome</keyword>
<evidence type="ECO:0000256" key="2">
    <source>
        <dbReference type="ARBA" id="ARBA00022840"/>
    </source>
</evidence>
<evidence type="ECO:0000313" key="3">
    <source>
        <dbReference type="EMBL" id="KNE99784.1"/>
    </source>
</evidence>
<dbReference type="GO" id="GO:0003677">
    <property type="term" value="F:DNA binding"/>
    <property type="evidence" value="ECO:0007669"/>
    <property type="project" value="TreeGrafter"/>
</dbReference>
<dbReference type="InterPro" id="IPR047854">
    <property type="entry name" value="RFC_lid"/>
</dbReference>
<dbReference type="Proteomes" id="UP000054564">
    <property type="component" value="Unassembled WGS sequence"/>
</dbReference>
<dbReference type="InterPro" id="IPR027417">
    <property type="entry name" value="P-loop_NTPase"/>
</dbReference>
<dbReference type="AlphaFoldDB" id="A0A0L0VL86"/>
<name>A0A0L0VL86_9BASI</name>
<evidence type="ECO:0008006" key="5">
    <source>
        <dbReference type="Google" id="ProtNLM"/>
    </source>
</evidence>
<accession>A0A0L0VL86</accession>
<evidence type="ECO:0000256" key="1">
    <source>
        <dbReference type="ARBA" id="ARBA00022741"/>
    </source>
</evidence>
<reference evidence="4" key="1">
    <citation type="submission" date="2014-03" db="EMBL/GenBank/DDBJ databases">
        <title>The Genome Sequence of Puccinia striiformis f. sp. tritici PST-78.</title>
        <authorList>
            <consortium name="The Broad Institute Genome Sequencing Platform"/>
            <person name="Cuomo C."/>
            <person name="Hulbert S."/>
            <person name="Chen X."/>
            <person name="Walker B."/>
            <person name="Young S.K."/>
            <person name="Zeng Q."/>
            <person name="Gargeya S."/>
            <person name="Fitzgerald M."/>
            <person name="Haas B."/>
            <person name="Abouelleil A."/>
            <person name="Alvarado L."/>
            <person name="Arachchi H.M."/>
            <person name="Berlin A.M."/>
            <person name="Chapman S.B."/>
            <person name="Goldberg J."/>
            <person name="Griggs A."/>
            <person name="Gujja S."/>
            <person name="Hansen M."/>
            <person name="Howarth C."/>
            <person name="Imamovic A."/>
            <person name="Larimer J."/>
            <person name="McCowan C."/>
            <person name="Montmayeur A."/>
            <person name="Murphy C."/>
            <person name="Neiman D."/>
            <person name="Pearson M."/>
            <person name="Priest M."/>
            <person name="Roberts A."/>
            <person name="Saif S."/>
            <person name="Shea T."/>
            <person name="Sisk P."/>
            <person name="Sykes S."/>
            <person name="Wortman J."/>
            <person name="Nusbaum C."/>
            <person name="Birren B."/>
        </authorList>
    </citation>
    <scope>NUCLEOTIDE SEQUENCE [LARGE SCALE GENOMIC DNA]</scope>
    <source>
        <strain evidence="4">race PST-78</strain>
    </source>
</reference>
<dbReference type="Gene3D" id="3.40.50.300">
    <property type="entry name" value="P-loop containing nucleotide triphosphate hydrolases"/>
    <property type="match status" value="1"/>
</dbReference>
<gene>
    <name evidence="3" type="ORF">PSTG_06876</name>
</gene>
<dbReference type="Gene3D" id="1.10.8.60">
    <property type="match status" value="1"/>
</dbReference>
<dbReference type="CDD" id="cd18140">
    <property type="entry name" value="HLD_clamp_RFC"/>
    <property type="match status" value="1"/>
</dbReference>
<sequence>MAEVLAIQAGYQVIEINASDDRSSKTVTDQIKSGLESRTLDAGAKFGGGLSLKSDRPTCIIIDEIDGAAAGGGGNESGFVKALVKLVIEGSSNLPKFKSKGKNLDQRPLLRLIIFERLQSICKSENLVADLNNLNYLVKLASGDLRSCLNTLQFISIQSHTLTDQIIKSAVEAAVEDSGSSIQNVLTNLFRIPIKKSVNSKDPSGQF</sequence>
<dbReference type="EMBL" id="AJIL01000042">
    <property type="protein sequence ID" value="KNE99784.1"/>
    <property type="molecule type" value="Genomic_DNA"/>
</dbReference>
<organism evidence="3 4">
    <name type="scientific">Puccinia striiformis f. sp. tritici PST-78</name>
    <dbReference type="NCBI Taxonomy" id="1165861"/>
    <lineage>
        <taxon>Eukaryota</taxon>
        <taxon>Fungi</taxon>
        <taxon>Dikarya</taxon>
        <taxon>Basidiomycota</taxon>
        <taxon>Pucciniomycotina</taxon>
        <taxon>Pucciniomycetes</taxon>
        <taxon>Pucciniales</taxon>
        <taxon>Pucciniaceae</taxon>
        <taxon>Puccinia</taxon>
    </lineage>
</organism>
<protein>
    <recommendedName>
        <fullName evidence="5">ATPase AAA-type core domain-containing protein</fullName>
    </recommendedName>
</protein>
<dbReference type="GO" id="GO:0005524">
    <property type="term" value="F:ATP binding"/>
    <property type="evidence" value="ECO:0007669"/>
    <property type="project" value="UniProtKB-KW"/>
</dbReference>
<keyword evidence="2" id="KW-0067">ATP-binding</keyword>
<comment type="caution">
    <text evidence="3">The sequence shown here is derived from an EMBL/GenBank/DDBJ whole genome shotgun (WGS) entry which is preliminary data.</text>
</comment>
<dbReference type="GO" id="GO:0005634">
    <property type="term" value="C:nucleus"/>
    <property type="evidence" value="ECO:0007669"/>
    <property type="project" value="TreeGrafter"/>
</dbReference>
<dbReference type="STRING" id="1165861.A0A0L0VL86"/>
<dbReference type="SUPFAM" id="SSF52540">
    <property type="entry name" value="P-loop containing nucleoside triphosphate hydrolases"/>
    <property type="match status" value="1"/>
</dbReference>
<evidence type="ECO:0000313" key="4">
    <source>
        <dbReference type="Proteomes" id="UP000054564"/>
    </source>
</evidence>